<dbReference type="InterPro" id="IPR016032">
    <property type="entry name" value="Sig_transdc_resp-reg_C-effctor"/>
</dbReference>
<sequence>MDTLQAPLVTVGTKLRPPKQRRNLLRRDRLMRDEIEPNLNRRLLLVSAPAGYGKTSILAQCFDLLSTQRRHVAWISVDPEDNDIVRFVAHVTEAIRRSGVSIDQDPKSILHAGIIPGLIPSPAALKAEMLNELARLRGDLFLFLDDFHLIEERGISDLVGALLLAPLEKLHVVVAARGQPKLPVARLRALGDIHEIEAQALAFSSEETSAFVQSAGGVTLSPSQTEQLRKRTEGWAASLQMAAIAMRCADDVEAFLRQFTGADRSVADFLIEEVLKYQSDDIQRFLLATSILDRFNADLANAVLECPDSRLFIDRIESLNLFIFSLDRERNWYRYHHLFSDLLRRRLNDRQPDLAVGYHRRACDWLAAHDLPTDAIEHAFAIKDVVRAGALIDAASTGLFASGQTTTLQAHADRLPAALLKTLPRLQLEMAWENMIRWRFDDAREALNDVRVHVTKRAADAQEMPRKPEPDAEKESLSVILAHRDIMLAALSDDLERAVSLGFAWATGSATDDPFMNASVEVAMIMCRRETFSCDRVLAEAEAIRQQLVEGRAIYGTVFLDTVVGNTFFMRGELGPAAQSLAQARNVAIHIHGEQSTLAAMPSAQLAQVLYEENRLTEARRLIDECRELSLEFGLVDSVIARQLTSARLAYADGDPGTAHRALDIATGIADRYAMQRLHAHVFAERVRLLIAEGLSRDAERLKDDARYRGALQSIAPTGDVNTTRECFAIAAARLACERGEVGQAIASMRRWLNWTRDRHCLRSSIRLAILLAHFYVRNGESLAARRSLIEALHWGADGGFIRSFTDEGTAISALLEELARTPSESDVYSRDYVKLLLRSFGGRAENDLVLPLPVPDRLEESASLSEREIEIIRLTANSLATQEIADALGLAESTVKWYWRRIFEKLGVHRRAVAVRLARQRGLI</sequence>
<keyword evidence="1" id="KW-0805">Transcription regulation</keyword>
<reference evidence="5 6" key="1">
    <citation type="submission" date="2019-08" db="EMBL/GenBank/DDBJ databases">
        <authorList>
            <person name="Peeters C."/>
        </authorList>
    </citation>
    <scope>NUCLEOTIDE SEQUENCE [LARGE SCALE GENOMIC DNA]</scope>
    <source>
        <strain evidence="5 6">LMG 30175</strain>
    </source>
</reference>
<dbReference type="OrthoDB" id="134985at2"/>
<proteinExistence type="predicted"/>
<dbReference type="Gene3D" id="1.25.40.10">
    <property type="entry name" value="Tetratricopeptide repeat domain"/>
    <property type="match status" value="1"/>
</dbReference>
<dbReference type="InterPro" id="IPR041617">
    <property type="entry name" value="TPR_MalT"/>
</dbReference>
<keyword evidence="5" id="KW-0808">Transferase</keyword>
<evidence type="ECO:0000256" key="3">
    <source>
        <dbReference type="ARBA" id="ARBA00023163"/>
    </source>
</evidence>
<dbReference type="InterPro" id="IPR039420">
    <property type="entry name" value="WalR-like"/>
</dbReference>
<dbReference type="Pfam" id="PF00196">
    <property type="entry name" value="GerE"/>
    <property type="match status" value="1"/>
</dbReference>
<dbReference type="Pfam" id="PF17874">
    <property type="entry name" value="TPR_MalT"/>
    <property type="match status" value="1"/>
</dbReference>
<dbReference type="PANTHER" id="PTHR43214:SF41">
    <property type="entry name" value="NITRATE_NITRITE RESPONSE REGULATOR PROTEIN NARP"/>
    <property type="match status" value="1"/>
</dbReference>
<accession>A0A5E4UAH6</accession>
<keyword evidence="3" id="KW-0804">Transcription</keyword>
<gene>
    <name evidence="5" type="primary">pknK_1</name>
    <name evidence="5" type="ORF">PTE30175_01833</name>
</gene>
<evidence type="ECO:0000313" key="5">
    <source>
        <dbReference type="EMBL" id="VVD96502.1"/>
    </source>
</evidence>
<keyword evidence="6" id="KW-1185">Reference proteome</keyword>
<evidence type="ECO:0000313" key="6">
    <source>
        <dbReference type="Proteomes" id="UP000414233"/>
    </source>
</evidence>
<dbReference type="EC" id="2.7.11.1" evidence="5"/>
<feature type="domain" description="HTH luxR-type" evidence="4">
    <location>
        <begin position="858"/>
        <end position="923"/>
    </location>
</feature>
<keyword evidence="2" id="KW-0238">DNA-binding</keyword>
<dbReference type="GO" id="GO:0006355">
    <property type="term" value="P:regulation of DNA-templated transcription"/>
    <property type="evidence" value="ECO:0007669"/>
    <property type="project" value="InterPro"/>
</dbReference>
<dbReference type="EMBL" id="CABPRZ010000006">
    <property type="protein sequence ID" value="VVD96502.1"/>
    <property type="molecule type" value="Genomic_DNA"/>
</dbReference>
<evidence type="ECO:0000256" key="2">
    <source>
        <dbReference type="ARBA" id="ARBA00023125"/>
    </source>
</evidence>
<dbReference type="RefSeq" id="WP_150696753.1">
    <property type="nucleotide sequence ID" value="NZ_CABPRZ010000006.1"/>
</dbReference>
<evidence type="ECO:0000259" key="4">
    <source>
        <dbReference type="PROSITE" id="PS50043"/>
    </source>
</evidence>
<dbReference type="Proteomes" id="UP000414233">
    <property type="component" value="Unassembled WGS sequence"/>
</dbReference>
<dbReference type="SMART" id="SM00421">
    <property type="entry name" value="HTH_LUXR"/>
    <property type="match status" value="1"/>
</dbReference>
<dbReference type="CDD" id="cd06170">
    <property type="entry name" value="LuxR_C_like"/>
    <property type="match status" value="1"/>
</dbReference>
<dbReference type="Gene3D" id="3.40.50.300">
    <property type="entry name" value="P-loop containing nucleotide triphosphate hydrolases"/>
    <property type="match status" value="1"/>
</dbReference>
<dbReference type="SUPFAM" id="SSF46894">
    <property type="entry name" value="C-terminal effector domain of the bipartite response regulators"/>
    <property type="match status" value="1"/>
</dbReference>
<name>A0A5E4UAH6_9BURK</name>
<dbReference type="Pfam" id="PF25873">
    <property type="entry name" value="WHD_MalT"/>
    <property type="match status" value="1"/>
</dbReference>
<dbReference type="InterPro" id="IPR059106">
    <property type="entry name" value="WHD_MalT"/>
</dbReference>
<dbReference type="GO" id="GO:0004674">
    <property type="term" value="F:protein serine/threonine kinase activity"/>
    <property type="evidence" value="ECO:0007669"/>
    <property type="project" value="UniProtKB-EC"/>
</dbReference>
<dbReference type="InterPro" id="IPR027417">
    <property type="entry name" value="P-loop_NTPase"/>
</dbReference>
<dbReference type="InterPro" id="IPR011990">
    <property type="entry name" value="TPR-like_helical_dom_sf"/>
</dbReference>
<evidence type="ECO:0000256" key="1">
    <source>
        <dbReference type="ARBA" id="ARBA00023015"/>
    </source>
</evidence>
<organism evidence="5 6">
    <name type="scientific">Pandoraea terrae</name>
    <dbReference type="NCBI Taxonomy" id="1537710"/>
    <lineage>
        <taxon>Bacteria</taxon>
        <taxon>Pseudomonadati</taxon>
        <taxon>Pseudomonadota</taxon>
        <taxon>Betaproteobacteria</taxon>
        <taxon>Burkholderiales</taxon>
        <taxon>Burkholderiaceae</taxon>
        <taxon>Pandoraea</taxon>
    </lineage>
</organism>
<dbReference type="SUPFAM" id="SSF52540">
    <property type="entry name" value="P-loop containing nucleoside triphosphate hydrolases"/>
    <property type="match status" value="1"/>
</dbReference>
<dbReference type="GO" id="GO:0003677">
    <property type="term" value="F:DNA binding"/>
    <property type="evidence" value="ECO:0007669"/>
    <property type="project" value="UniProtKB-KW"/>
</dbReference>
<keyword evidence="5" id="KW-0418">Kinase</keyword>
<dbReference type="InterPro" id="IPR036388">
    <property type="entry name" value="WH-like_DNA-bd_sf"/>
</dbReference>
<dbReference type="PRINTS" id="PR00038">
    <property type="entry name" value="HTHLUXR"/>
</dbReference>
<protein>
    <submittedName>
        <fullName evidence="5">Serine/threonine-protein kinase PknK</fullName>
        <ecNumber evidence="5">2.7.11.1</ecNumber>
    </submittedName>
</protein>
<dbReference type="Gene3D" id="1.10.10.10">
    <property type="entry name" value="Winged helix-like DNA-binding domain superfamily/Winged helix DNA-binding domain"/>
    <property type="match status" value="1"/>
</dbReference>
<dbReference type="InterPro" id="IPR000792">
    <property type="entry name" value="Tscrpt_reg_LuxR_C"/>
</dbReference>
<dbReference type="PANTHER" id="PTHR43214">
    <property type="entry name" value="TWO-COMPONENT RESPONSE REGULATOR"/>
    <property type="match status" value="1"/>
</dbReference>
<dbReference type="AlphaFoldDB" id="A0A5E4UAH6"/>
<dbReference type="SUPFAM" id="SSF48452">
    <property type="entry name" value="TPR-like"/>
    <property type="match status" value="1"/>
</dbReference>
<dbReference type="PROSITE" id="PS50043">
    <property type="entry name" value="HTH_LUXR_2"/>
    <property type="match status" value="1"/>
</dbReference>